<name>A0ABX0MED2_9BURK</name>
<reference evidence="1 2" key="1">
    <citation type="submission" date="2019-09" db="EMBL/GenBank/DDBJ databases">
        <title>Taxonomy of Antarctic Massilia spp.: description of Massilia rubra sp. nov., Massilia aquatica sp. nov., Massilia mucilaginosa sp. nov., Massilia frigida sp. nov. isolated from streams, lakes and regoliths.</title>
        <authorList>
            <person name="Holochova P."/>
            <person name="Sedlacek I."/>
            <person name="Kralova S."/>
            <person name="Maslanova I."/>
            <person name="Busse H.-J."/>
            <person name="Stankova E."/>
            <person name="Vrbovska V."/>
            <person name="Kovarovic V."/>
            <person name="Bartak M."/>
            <person name="Svec P."/>
            <person name="Pantucek R."/>
        </authorList>
    </citation>
    <scope>NUCLEOTIDE SEQUENCE [LARGE SCALE GENOMIC DNA]</scope>
    <source>
        <strain evidence="1 2">CCM 8693</strain>
    </source>
</reference>
<dbReference type="EMBL" id="VVIW01000014">
    <property type="protein sequence ID" value="NHZ42780.1"/>
    <property type="molecule type" value="Genomic_DNA"/>
</dbReference>
<protein>
    <recommendedName>
        <fullName evidence="3">Lipoprotein</fullName>
    </recommendedName>
</protein>
<accession>A0ABX0MED2</accession>
<comment type="caution">
    <text evidence="1">The sequence shown here is derived from an EMBL/GenBank/DDBJ whole genome shotgun (WGS) entry which is preliminary data.</text>
</comment>
<evidence type="ECO:0000313" key="1">
    <source>
        <dbReference type="EMBL" id="NHZ42780.1"/>
    </source>
</evidence>
<keyword evidence="2" id="KW-1185">Reference proteome</keyword>
<proteinExistence type="predicted"/>
<gene>
    <name evidence="1" type="ORF">F1609_21765</name>
</gene>
<dbReference type="RefSeq" id="WP_167078768.1">
    <property type="nucleotide sequence ID" value="NZ_VVIW01000014.1"/>
</dbReference>
<sequence length="225" mass="25194">MVILGLSGWYQDCIVINVRPNGKEIACRRSNTVFTTRRTLRAILSKMKLLKPFSSITLVLASCCAAACTPIPDAHWAHTPQRVKERFDSVDSVELVTVIKARQVKKRNPPGRAYNVEQATFRVERVFKGRSRPGDTLVLTAYSMCAVSVVNKPAWMIDGRTLKPAVLPKQWLIYRDSNADTEITESDYTMPIDRASYDLPILANLALAHQREDGARPATPPRASR</sequence>
<evidence type="ECO:0000313" key="2">
    <source>
        <dbReference type="Proteomes" id="UP000819052"/>
    </source>
</evidence>
<organism evidence="1 2">
    <name type="scientific">Massilia aquatica</name>
    <dbReference type="NCBI Taxonomy" id="2609000"/>
    <lineage>
        <taxon>Bacteria</taxon>
        <taxon>Pseudomonadati</taxon>
        <taxon>Pseudomonadota</taxon>
        <taxon>Betaproteobacteria</taxon>
        <taxon>Burkholderiales</taxon>
        <taxon>Oxalobacteraceae</taxon>
        <taxon>Telluria group</taxon>
        <taxon>Massilia</taxon>
    </lineage>
</organism>
<dbReference type="Proteomes" id="UP000819052">
    <property type="component" value="Unassembled WGS sequence"/>
</dbReference>
<evidence type="ECO:0008006" key="3">
    <source>
        <dbReference type="Google" id="ProtNLM"/>
    </source>
</evidence>